<accession>A0A1D7PVG7</accession>
<sequence length="777" mass="86614">MSSSGRKLLTLNRGVTPHVVKPLSLKTDRLAEEEKNLGASAQGGASIETPNKQSQPVIPAARAASFLKYQEHSLVRPEMDLRVSFRFATSEGKIVTVHGKLAPSRGYLADRSNFLSQFATHLSRPDRPWLSNMREKCEIRPDMQLDEMLNRMTQYAVSAYSTKLSEASIPDIQRQLDKEAAAFDSLLSEKLSSKPLVATKTDIDSDEEMEMAMTAIAEMEEEEINRAVRLSAAEERRRKAPKLEPLTTTTQENAPIASSSTEPTVKPKMRRNPNLLTPADVSKPIEPKPPRIAAQLAGAPGRYDDERYNVVRAAFLTHHVYDLKSDEPSARDYIPRYLGTMPKMKDGKWLRPTYDGLLLYTKTENLFLQTVFDADKTEDLLELKTDAGVVARFVLADVTTLAPEHTASLSRDGTRDSRLEKLLAQYPVPCITGDALRWLMDNGCTDSIVNKLSVRMCVGFDPFYTRATSDGVQEAAILMDDKWDLKSKQRMAKRVLSMSAPSCAVKIFRAVFAASWKLVQDEFQRPGYVTGSMHSYVDAQPTPAQATQKMVEISNVAEQLEKAARVTHISDNAQLSVAQDKIAKLEQALRSQALATVDLVDMARRVSSGLTDYLATHECINNTKAERDVLVSLNMPKEEIMATFTKRSEVKKRVTSKYQLEGKLEAEEAARDEMTRVCTELNDTQIELQAAKEGMSQLQSQMQATLDEVQRLKDECDGLKHSAIVASVNAHKIAHSTRVLQQDEPAWITPNLEVDQLPAPSEALNDADWGDIVEDEL</sequence>
<keyword evidence="4" id="KW-1185">Reference proteome</keyword>
<protein>
    <submittedName>
        <fullName evidence="3">MuNS</fullName>
    </submittedName>
</protein>
<proteinExistence type="predicted"/>
<feature type="region of interest" description="Disordered" evidence="2">
    <location>
        <begin position="35"/>
        <end position="55"/>
    </location>
</feature>
<organism evidence="3 4">
    <name type="scientific">chelonian orthoreovirus</name>
    <dbReference type="NCBI Taxonomy" id="3071237"/>
    <lineage>
        <taxon>Viruses</taxon>
        <taxon>Riboviria</taxon>
        <taxon>Orthornavirae</taxon>
        <taxon>Duplornaviricota</taxon>
        <taxon>Resentoviricetes</taxon>
        <taxon>Reovirales</taxon>
        <taxon>Spinareoviridae</taxon>
        <taxon>Orthoreovirus</taxon>
        <taxon>Orthoreovirus testudinis</taxon>
        <taxon>Testudine orthoreovirus</taxon>
    </lineage>
</organism>
<feature type="region of interest" description="Disordered" evidence="2">
    <location>
        <begin position="232"/>
        <end position="288"/>
    </location>
</feature>
<dbReference type="KEGG" id="vg:80549778"/>
<dbReference type="Proteomes" id="UP000501748">
    <property type="component" value="Genome"/>
</dbReference>
<evidence type="ECO:0000313" key="4">
    <source>
        <dbReference type="Proteomes" id="UP000501748"/>
    </source>
</evidence>
<dbReference type="EMBL" id="KT696550">
    <property type="protein sequence ID" value="AOM63687.1"/>
    <property type="molecule type" value="Genomic_RNA"/>
</dbReference>
<evidence type="ECO:0000313" key="3">
    <source>
        <dbReference type="EMBL" id="AOM63687.1"/>
    </source>
</evidence>
<reference evidence="3 4" key="1">
    <citation type="submission" date="2015-09" db="EMBL/GenBank/DDBJ databases">
        <title>Complete genome sequence of a divergent tortoise orthoreovirus strain.</title>
        <authorList>
            <person name="Kugler R."/>
            <person name="Banyai K."/>
            <person name="Ihasz K."/>
            <person name="Marschang R.E."/>
            <person name="Lengyel G."/>
            <person name="Marton S."/>
            <person name="Farkas S.L."/>
        </authorList>
    </citation>
    <scope>NUCLEOTIDE SEQUENCE [LARGE SCALE GENOMIC DNA]</scope>
    <source>
        <strain evidence="3 4">CH1197/96</strain>
    </source>
</reference>
<feature type="coiled-coil region" evidence="1">
    <location>
        <begin position="664"/>
        <end position="722"/>
    </location>
</feature>
<evidence type="ECO:0000256" key="2">
    <source>
        <dbReference type="SAM" id="MobiDB-lite"/>
    </source>
</evidence>
<name>A0A1D7PVG7_9REOV</name>
<feature type="compositionally biased region" description="Polar residues" evidence="2">
    <location>
        <begin position="246"/>
        <end position="263"/>
    </location>
</feature>
<keyword evidence="1" id="KW-0175">Coiled coil</keyword>
<evidence type="ECO:0000256" key="1">
    <source>
        <dbReference type="SAM" id="Coils"/>
    </source>
</evidence>